<dbReference type="GO" id="GO:0005794">
    <property type="term" value="C:Golgi apparatus"/>
    <property type="evidence" value="ECO:0007669"/>
    <property type="project" value="TreeGrafter"/>
</dbReference>
<evidence type="ECO:0000313" key="7">
    <source>
        <dbReference type="EMBL" id="KAJ8941576.1"/>
    </source>
</evidence>
<keyword evidence="4" id="KW-0256">Endoplasmic reticulum</keyword>
<dbReference type="GO" id="GO:0005548">
    <property type="term" value="F:phospholipid transporter activity"/>
    <property type="evidence" value="ECO:0007669"/>
    <property type="project" value="InterPro"/>
</dbReference>
<name>A0AAV8XT93_9CUCU</name>
<protein>
    <recommendedName>
        <fullName evidence="9">Microsomal triglyceride transfer protein large subunit</fullName>
    </recommendedName>
</protein>
<gene>
    <name evidence="7" type="ORF">NQ314_010350</name>
</gene>
<feature type="domain" description="MTP large subunit lipid-binding" evidence="6">
    <location>
        <begin position="407"/>
        <end position="506"/>
    </location>
</feature>
<reference evidence="7" key="1">
    <citation type="journal article" date="2023" name="Insect Mol. Biol.">
        <title>Genome sequencing provides insights into the evolution of gene families encoding plant cell wall-degrading enzymes in longhorned beetles.</title>
        <authorList>
            <person name="Shin N.R."/>
            <person name="Okamura Y."/>
            <person name="Kirsch R."/>
            <person name="Pauchet Y."/>
        </authorList>
    </citation>
    <scope>NUCLEOTIDE SEQUENCE</scope>
    <source>
        <strain evidence="7">RBIC_L_NR</strain>
    </source>
</reference>
<keyword evidence="3" id="KW-0732">Signal</keyword>
<dbReference type="PANTHER" id="PTHR13024">
    <property type="entry name" value="MICROSOMAL TRIGLYCERIDE TRANSFER PROTEIN, LARGE SUBUNIT"/>
    <property type="match status" value="1"/>
</dbReference>
<evidence type="ECO:0000259" key="6">
    <source>
        <dbReference type="Pfam" id="PF19444"/>
    </source>
</evidence>
<dbReference type="GO" id="GO:0005783">
    <property type="term" value="C:endoplasmic reticulum"/>
    <property type="evidence" value="ECO:0007669"/>
    <property type="project" value="UniProtKB-SubCell"/>
</dbReference>
<organism evidence="7 8">
    <name type="scientific">Rhamnusium bicolor</name>
    <dbReference type="NCBI Taxonomy" id="1586634"/>
    <lineage>
        <taxon>Eukaryota</taxon>
        <taxon>Metazoa</taxon>
        <taxon>Ecdysozoa</taxon>
        <taxon>Arthropoda</taxon>
        <taxon>Hexapoda</taxon>
        <taxon>Insecta</taxon>
        <taxon>Pterygota</taxon>
        <taxon>Neoptera</taxon>
        <taxon>Endopterygota</taxon>
        <taxon>Coleoptera</taxon>
        <taxon>Polyphaga</taxon>
        <taxon>Cucujiformia</taxon>
        <taxon>Chrysomeloidea</taxon>
        <taxon>Cerambycidae</taxon>
        <taxon>Lepturinae</taxon>
        <taxon>Rhagiini</taxon>
        <taxon>Rhamnusium</taxon>
    </lineage>
</organism>
<evidence type="ECO:0000256" key="3">
    <source>
        <dbReference type="ARBA" id="ARBA00022729"/>
    </source>
</evidence>
<dbReference type="AlphaFoldDB" id="A0AAV8XT93"/>
<feature type="domain" description="Vitellogenin" evidence="5">
    <location>
        <begin position="13"/>
        <end position="226"/>
    </location>
</feature>
<evidence type="ECO:0000313" key="8">
    <source>
        <dbReference type="Proteomes" id="UP001162156"/>
    </source>
</evidence>
<keyword evidence="2" id="KW-0813">Transport</keyword>
<dbReference type="GO" id="GO:0008289">
    <property type="term" value="F:lipid binding"/>
    <property type="evidence" value="ECO:0007669"/>
    <property type="project" value="InterPro"/>
</dbReference>
<evidence type="ECO:0008006" key="9">
    <source>
        <dbReference type="Google" id="ProtNLM"/>
    </source>
</evidence>
<dbReference type="GO" id="GO:0042157">
    <property type="term" value="P:lipoprotein metabolic process"/>
    <property type="evidence" value="ECO:0007669"/>
    <property type="project" value="TreeGrafter"/>
</dbReference>
<dbReference type="InterPro" id="IPR001747">
    <property type="entry name" value="Vitellogenin_N"/>
</dbReference>
<dbReference type="InterPro" id="IPR011030">
    <property type="entry name" value="Lipovitellin_superhlx_dom"/>
</dbReference>
<dbReference type="EMBL" id="JANEYF010002849">
    <property type="protein sequence ID" value="KAJ8941576.1"/>
    <property type="molecule type" value="Genomic_DNA"/>
</dbReference>
<dbReference type="Proteomes" id="UP001162156">
    <property type="component" value="Unassembled WGS sequence"/>
</dbReference>
<dbReference type="Gene3D" id="1.25.10.20">
    <property type="entry name" value="Vitellinogen, superhelical"/>
    <property type="match status" value="1"/>
</dbReference>
<dbReference type="SUPFAM" id="SSF48431">
    <property type="entry name" value="Lipovitellin-phosvitin complex, superhelical domain"/>
    <property type="match status" value="1"/>
</dbReference>
<proteinExistence type="predicted"/>
<comment type="caution">
    <text evidence="7">The sequence shown here is derived from an EMBL/GenBank/DDBJ whole genome shotgun (WGS) entry which is preliminary data.</text>
</comment>
<comment type="subcellular location">
    <subcellularLocation>
        <location evidence="1">Endoplasmic reticulum</location>
    </subcellularLocation>
</comment>
<dbReference type="Pfam" id="PF01347">
    <property type="entry name" value="Vitellogenin_N"/>
    <property type="match status" value="1"/>
</dbReference>
<dbReference type="GO" id="GO:0016323">
    <property type="term" value="C:basolateral plasma membrane"/>
    <property type="evidence" value="ECO:0007669"/>
    <property type="project" value="TreeGrafter"/>
</dbReference>
<dbReference type="PANTHER" id="PTHR13024:SF0">
    <property type="entry name" value="MICROSOMAL TRIACYLGLYCEROL TRANSFER PROTEIN"/>
    <property type="match status" value="1"/>
</dbReference>
<dbReference type="Pfam" id="PF19444">
    <property type="entry name" value="MTP_lip_bd"/>
    <property type="match status" value="2"/>
</dbReference>
<keyword evidence="8" id="KW-1185">Reference proteome</keyword>
<evidence type="ECO:0000256" key="4">
    <source>
        <dbReference type="ARBA" id="ARBA00022824"/>
    </source>
</evidence>
<evidence type="ECO:0000259" key="5">
    <source>
        <dbReference type="Pfam" id="PF01347"/>
    </source>
</evidence>
<evidence type="ECO:0000256" key="1">
    <source>
        <dbReference type="ARBA" id="ARBA00004240"/>
    </source>
</evidence>
<evidence type="ECO:0000256" key="2">
    <source>
        <dbReference type="ARBA" id="ARBA00022448"/>
    </source>
</evidence>
<dbReference type="InterPro" id="IPR045811">
    <property type="entry name" value="MTP_lip-bd"/>
</dbReference>
<dbReference type="InterPro" id="IPR039988">
    <property type="entry name" value="MTTP"/>
</dbReference>
<feature type="domain" description="MTP large subunit lipid-binding" evidence="6">
    <location>
        <begin position="261"/>
        <end position="404"/>
    </location>
</feature>
<sequence>MFLKESLYHFSNQLYDVLGYVQTKDSHEAVMKKLHFDKEEQLDLSERYLWALSFSSQPNPDIIKDLLNKYSKLVNIPEKVKETLILTVASMAYKLTKLPENSNYLKLVRDVEEIIVNHLDYAKGEDRYVFFRALRNLQSKSSVPLLLKYIKDGTQKEGVLSWKAIKSFEPNLWTTDVLEAAMKSLFQLDRRYDSSSRTLAADILIESKPTDELLEDLLNFLLSNDPAFETKQYVFQRIKMIADDDPLFRERVQKIIKKNDKINNYSGLSPRGLSVALTRSFMKSPSSNGSLVSVQEMKSGIVKRGTVNILGIFSGGLNSFISSETETEEEQEESATAGMELTVLGTQIRPFVFFDGQGELMGHVWSGTASERTTAFQALALLHDHLEYLRLGSGFIAELNLKGATAGIVLIGLIKIDTSFVKSQVEFSASIEPKLTLQTDIDFSSNVHLCMRLAQPDSIFRHNVYKIERIPGSKHKLRISKYKKTVVPGRTYSLNRKNNEMCSAIFS</sequence>
<accession>A0AAV8XT93</accession>